<evidence type="ECO:0000313" key="1">
    <source>
        <dbReference type="EMBL" id="CDZ78334.1"/>
    </source>
</evidence>
<dbReference type="AlphaFoldDB" id="A0A078L2J0"/>
<sequence length="73" mass="8400">MQSKIENIDLGDLSGEHWKKASLILRNACLSIADEADRQEKLACLDMLETELKNNNSNMDNCCLFFPRNHFEL</sequence>
<dbReference type="RefSeq" id="WP_043874842.1">
    <property type="nucleotide sequence ID" value="NZ_CCVW01000003.1"/>
</dbReference>
<keyword evidence="2" id="KW-1185">Reference proteome</keyword>
<gene>
    <name evidence="1" type="ORF">BN59_02644</name>
</gene>
<accession>A0A078L2J0</accession>
<organism evidence="1 2">
    <name type="scientific">Legionella massiliensis</name>
    <dbReference type="NCBI Taxonomy" id="1034943"/>
    <lineage>
        <taxon>Bacteria</taxon>
        <taxon>Pseudomonadati</taxon>
        <taxon>Pseudomonadota</taxon>
        <taxon>Gammaproteobacteria</taxon>
        <taxon>Legionellales</taxon>
        <taxon>Legionellaceae</taxon>
        <taxon>Legionella</taxon>
    </lineage>
</organism>
<dbReference type="EMBL" id="CCSB01000003">
    <property type="protein sequence ID" value="CDZ78334.1"/>
    <property type="molecule type" value="Genomic_DNA"/>
</dbReference>
<reference evidence="1 2" key="1">
    <citation type="submission" date="2014-06" db="EMBL/GenBank/DDBJ databases">
        <authorList>
            <person name="Urmite Genomes Urmite Genomes"/>
        </authorList>
    </citation>
    <scope>NUCLEOTIDE SEQUENCE [LARGE SCALE GENOMIC DNA]</scope>
</reference>
<dbReference type="Proteomes" id="UP000044071">
    <property type="component" value="Unassembled WGS sequence"/>
</dbReference>
<name>A0A078L2J0_9GAMM</name>
<protein>
    <submittedName>
        <fullName evidence="1">Uncharacterized protein</fullName>
    </submittedName>
</protein>
<evidence type="ECO:0000313" key="2">
    <source>
        <dbReference type="Proteomes" id="UP000044071"/>
    </source>
</evidence>
<proteinExistence type="predicted"/>